<accession>A0A146LG95</accession>
<feature type="compositionally biased region" description="Polar residues" evidence="1">
    <location>
        <begin position="23"/>
        <end position="37"/>
    </location>
</feature>
<evidence type="ECO:0000256" key="1">
    <source>
        <dbReference type="SAM" id="MobiDB-lite"/>
    </source>
</evidence>
<gene>
    <name evidence="2" type="ORF">g.91148</name>
</gene>
<feature type="region of interest" description="Disordered" evidence="1">
    <location>
        <begin position="23"/>
        <end position="45"/>
    </location>
</feature>
<sequence length="103" mass="11904">MDYLCFEPIFHFTYSPTKTELKTTQNESLLTSPQHSETGNERTPPWKCCSGMKMSNAPTPTPINDHSSLTTVCLSVAYRLFVTIFEFMYQSKDMEFFKTKNLN</sequence>
<protein>
    <submittedName>
        <fullName evidence="2">Uncharacterized protein</fullName>
    </submittedName>
</protein>
<organism evidence="2">
    <name type="scientific">Lygus hesperus</name>
    <name type="common">Western plant bug</name>
    <dbReference type="NCBI Taxonomy" id="30085"/>
    <lineage>
        <taxon>Eukaryota</taxon>
        <taxon>Metazoa</taxon>
        <taxon>Ecdysozoa</taxon>
        <taxon>Arthropoda</taxon>
        <taxon>Hexapoda</taxon>
        <taxon>Insecta</taxon>
        <taxon>Pterygota</taxon>
        <taxon>Neoptera</taxon>
        <taxon>Paraneoptera</taxon>
        <taxon>Hemiptera</taxon>
        <taxon>Heteroptera</taxon>
        <taxon>Panheteroptera</taxon>
        <taxon>Cimicomorpha</taxon>
        <taxon>Miridae</taxon>
        <taxon>Mirini</taxon>
        <taxon>Lygus</taxon>
    </lineage>
</organism>
<dbReference type="AlphaFoldDB" id="A0A146LG95"/>
<name>A0A146LG95_LYGHE</name>
<reference evidence="2" key="1">
    <citation type="journal article" date="2016" name="Gigascience">
        <title>De novo construction of an expanded transcriptome assembly for the western tarnished plant bug, Lygus hesperus.</title>
        <authorList>
            <person name="Tassone E.E."/>
            <person name="Geib S.M."/>
            <person name="Hall B."/>
            <person name="Fabrick J.A."/>
            <person name="Brent C.S."/>
            <person name="Hull J.J."/>
        </authorList>
    </citation>
    <scope>NUCLEOTIDE SEQUENCE</scope>
</reference>
<dbReference type="EMBL" id="GDHC01011468">
    <property type="protein sequence ID" value="JAQ07161.1"/>
    <property type="molecule type" value="Transcribed_RNA"/>
</dbReference>
<evidence type="ECO:0000313" key="2">
    <source>
        <dbReference type="EMBL" id="JAQ07161.1"/>
    </source>
</evidence>
<proteinExistence type="predicted"/>